<dbReference type="RefSeq" id="WP_106521635.1">
    <property type="nucleotide sequence ID" value="NZ_PYGD01000001.1"/>
</dbReference>
<name>A0A2P8DCQ9_9BACT</name>
<dbReference type="Proteomes" id="UP000240572">
    <property type="component" value="Unassembled WGS sequence"/>
</dbReference>
<dbReference type="PROSITE" id="PS51257">
    <property type="entry name" value="PROKAR_LIPOPROTEIN"/>
    <property type="match status" value="1"/>
</dbReference>
<comment type="caution">
    <text evidence="7">The sequence shown here is derived from an EMBL/GenBank/DDBJ whole genome shotgun (WGS) entry which is preliminary data.</text>
</comment>
<gene>
    <name evidence="7" type="ORF">B0I18_1011120</name>
</gene>
<feature type="transmembrane region" description="Helical" evidence="6">
    <location>
        <begin position="107"/>
        <end position="126"/>
    </location>
</feature>
<dbReference type="AlphaFoldDB" id="A0A2P8DCQ9"/>
<dbReference type="EMBL" id="PYGD01000001">
    <property type="protein sequence ID" value="PSK94957.1"/>
    <property type="molecule type" value="Genomic_DNA"/>
</dbReference>
<reference evidence="7 8" key="1">
    <citation type="submission" date="2018-03" db="EMBL/GenBank/DDBJ databases">
        <title>Genomic Encyclopedia of Type Strains, Phase III (KMG-III): the genomes of soil and plant-associated and newly described type strains.</title>
        <authorList>
            <person name="Whitman W."/>
        </authorList>
    </citation>
    <scope>NUCLEOTIDE SEQUENCE [LARGE SCALE GENOMIC DNA]</scope>
    <source>
        <strain evidence="7 8">CGMCC 1.12700</strain>
    </source>
</reference>
<evidence type="ECO:0000256" key="3">
    <source>
        <dbReference type="ARBA" id="ARBA00022692"/>
    </source>
</evidence>
<evidence type="ECO:0000256" key="1">
    <source>
        <dbReference type="ARBA" id="ARBA00004651"/>
    </source>
</evidence>
<comment type="subcellular location">
    <subcellularLocation>
        <location evidence="1">Cell membrane</location>
        <topology evidence="1">Multi-pass membrane protein</topology>
    </subcellularLocation>
</comment>
<feature type="transmembrane region" description="Helical" evidence="6">
    <location>
        <begin position="12"/>
        <end position="36"/>
    </location>
</feature>
<keyword evidence="8" id="KW-1185">Reference proteome</keyword>
<evidence type="ECO:0000256" key="6">
    <source>
        <dbReference type="SAM" id="Phobius"/>
    </source>
</evidence>
<feature type="transmembrane region" description="Helical" evidence="6">
    <location>
        <begin position="309"/>
        <end position="326"/>
    </location>
</feature>
<keyword evidence="2" id="KW-1003">Cell membrane</keyword>
<protein>
    <submittedName>
        <fullName evidence="7">Lipopolysaccharide export system permease protein</fullName>
    </submittedName>
</protein>
<organism evidence="7 8">
    <name type="scientific">Taibaiella chishuiensis</name>
    <dbReference type="NCBI Taxonomy" id="1434707"/>
    <lineage>
        <taxon>Bacteria</taxon>
        <taxon>Pseudomonadati</taxon>
        <taxon>Bacteroidota</taxon>
        <taxon>Chitinophagia</taxon>
        <taxon>Chitinophagales</taxon>
        <taxon>Chitinophagaceae</taxon>
        <taxon>Taibaiella</taxon>
    </lineage>
</organism>
<proteinExistence type="predicted"/>
<keyword evidence="3 6" id="KW-0812">Transmembrane</keyword>
<dbReference type="GO" id="GO:0015920">
    <property type="term" value="P:lipopolysaccharide transport"/>
    <property type="evidence" value="ECO:0007669"/>
    <property type="project" value="TreeGrafter"/>
</dbReference>
<sequence>MKKFWTIIDSFILKKFLSTFFFAIMILAVIACVIDYSQKVDYFVENKAPAGPIAFYFLNFVPHIVALLFPLFIFIATIFFTSKMAYRTEIIATLAAGVSFRRFLRPYIAGSIILGIIALVANHWIVPIANKNINHFHELYIWPKKVASDNNVHLRLSPNLYVYIENYNYNENTGRRFTAETVDGIQLKEKIMADRASYDTLKKEWKLSSVVIRRNDGLKETLELKPELIRKFPFTPKDLDDDGRARETMTTPELIRFTERERQRGRESVNFYLIEQHKRTAQPFAGFILTMIGACIASRKVRGGSGLHLALGIVISALYMLFFQFTQTFSTNAGLSPLIAVWIPNAIFGIVAIVLFRRQVN</sequence>
<dbReference type="InterPro" id="IPR005495">
    <property type="entry name" value="LptG/LptF_permease"/>
</dbReference>
<dbReference type="Pfam" id="PF03739">
    <property type="entry name" value="LptF_LptG"/>
    <property type="match status" value="1"/>
</dbReference>
<dbReference type="PANTHER" id="PTHR33529">
    <property type="entry name" value="SLR0882 PROTEIN-RELATED"/>
    <property type="match status" value="1"/>
</dbReference>
<dbReference type="GO" id="GO:0043190">
    <property type="term" value="C:ATP-binding cassette (ABC) transporter complex"/>
    <property type="evidence" value="ECO:0007669"/>
    <property type="project" value="TreeGrafter"/>
</dbReference>
<evidence type="ECO:0000313" key="7">
    <source>
        <dbReference type="EMBL" id="PSK94957.1"/>
    </source>
</evidence>
<evidence type="ECO:0000313" key="8">
    <source>
        <dbReference type="Proteomes" id="UP000240572"/>
    </source>
</evidence>
<feature type="transmembrane region" description="Helical" evidence="6">
    <location>
        <begin position="56"/>
        <end position="80"/>
    </location>
</feature>
<keyword evidence="4 6" id="KW-1133">Transmembrane helix</keyword>
<evidence type="ECO:0000256" key="4">
    <source>
        <dbReference type="ARBA" id="ARBA00022989"/>
    </source>
</evidence>
<keyword evidence="5 6" id="KW-0472">Membrane</keyword>
<feature type="transmembrane region" description="Helical" evidence="6">
    <location>
        <begin position="338"/>
        <end position="356"/>
    </location>
</feature>
<feature type="transmembrane region" description="Helical" evidence="6">
    <location>
        <begin position="280"/>
        <end position="297"/>
    </location>
</feature>
<evidence type="ECO:0000256" key="2">
    <source>
        <dbReference type="ARBA" id="ARBA00022475"/>
    </source>
</evidence>
<dbReference type="PANTHER" id="PTHR33529:SF8">
    <property type="entry name" value="PERMEASE, YJGP_YJGQ FAMILY"/>
    <property type="match status" value="1"/>
</dbReference>
<dbReference type="OrthoDB" id="9807977at2"/>
<evidence type="ECO:0000256" key="5">
    <source>
        <dbReference type="ARBA" id="ARBA00023136"/>
    </source>
</evidence>
<accession>A0A2P8DCQ9</accession>